<feature type="compositionally biased region" description="Basic and acidic residues" evidence="1">
    <location>
        <begin position="1"/>
        <end position="15"/>
    </location>
</feature>
<dbReference type="Proteomes" id="UP001066276">
    <property type="component" value="Chromosome 6"/>
</dbReference>
<evidence type="ECO:0000313" key="3">
    <source>
        <dbReference type="Proteomes" id="UP001066276"/>
    </source>
</evidence>
<feature type="region of interest" description="Disordered" evidence="1">
    <location>
        <begin position="1"/>
        <end position="41"/>
    </location>
</feature>
<feature type="region of interest" description="Disordered" evidence="1">
    <location>
        <begin position="86"/>
        <end position="113"/>
    </location>
</feature>
<comment type="caution">
    <text evidence="2">The sequence shown here is derived from an EMBL/GenBank/DDBJ whole genome shotgun (WGS) entry which is preliminary data.</text>
</comment>
<keyword evidence="3" id="KW-1185">Reference proteome</keyword>
<reference evidence="2" key="1">
    <citation type="journal article" date="2022" name="bioRxiv">
        <title>Sequencing and chromosome-scale assembly of the giantPleurodeles waltlgenome.</title>
        <authorList>
            <person name="Brown T."/>
            <person name="Elewa A."/>
            <person name="Iarovenko S."/>
            <person name="Subramanian E."/>
            <person name="Araus A.J."/>
            <person name="Petzold A."/>
            <person name="Susuki M."/>
            <person name="Suzuki K.-i.T."/>
            <person name="Hayashi T."/>
            <person name="Toyoda A."/>
            <person name="Oliveira C."/>
            <person name="Osipova E."/>
            <person name="Leigh N.D."/>
            <person name="Simon A."/>
            <person name="Yun M.H."/>
        </authorList>
    </citation>
    <scope>NUCLEOTIDE SEQUENCE</scope>
    <source>
        <strain evidence="2">20211129_DDA</strain>
        <tissue evidence="2">Liver</tissue>
    </source>
</reference>
<dbReference type="AlphaFoldDB" id="A0AAV7QC39"/>
<sequence>MTDHRCSTSEREYWGAHRPSPVPRNRSLHPHGGNGQPGWELSCDEGRVRLRQQEDCLGLPRKSRNTRTLQLGCRPEAWSWWTRPSSRRAAASPWGKQEDRGSNPTGYRRCCTT</sequence>
<name>A0AAV7QC39_PLEWA</name>
<proteinExistence type="predicted"/>
<gene>
    <name evidence="2" type="ORF">NDU88_003565</name>
</gene>
<evidence type="ECO:0000256" key="1">
    <source>
        <dbReference type="SAM" id="MobiDB-lite"/>
    </source>
</evidence>
<accession>A0AAV7QC39</accession>
<protein>
    <submittedName>
        <fullName evidence="2">Uncharacterized protein</fullName>
    </submittedName>
</protein>
<evidence type="ECO:0000313" key="2">
    <source>
        <dbReference type="EMBL" id="KAJ1137152.1"/>
    </source>
</evidence>
<organism evidence="2 3">
    <name type="scientific">Pleurodeles waltl</name>
    <name type="common">Iberian ribbed newt</name>
    <dbReference type="NCBI Taxonomy" id="8319"/>
    <lineage>
        <taxon>Eukaryota</taxon>
        <taxon>Metazoa</taxon>
        <taxon>Chordata</taxon>
        <taxon>Craniata</taxon>
        <taxon>Vertebrata</taxon>
        <taxon>Euteleostomi</taxon>
        <taxon>Amphibia</taxon>
        <taxon>Batrachia</taxon>
        <taxon>Caudata</taxon>
        <taxon>Salamandroidea</taxon>
        <taxon>Salamandridae</taxon>
        <taxon>Pleurodelinae</taxon>
        <taxon>Pleurodeles</taxon>
    </lineage>
</organism>
<dbReference type="EMBL" id="JANPWB010000010">
    <property type="protein sequence ID" value="KAJ1137152.1"/>
    <property type="molecule type" value="Genomic_DNA"/>
</dbReference>